<evidence type="ECO:0000313" key="2">
    <source>
        <dbReference type="EMBL" id="KAK7501763.1"/>
    </source>
</evidence>
<gene>
    <name evidence="2" type="ORF">BaRGS_00007194</name>
</gene>
<evidence type="ECO:0000313" key="3">
    <source>
        <dbReference type="Proteomes" id="UP001519460"/>
    </source>
</evidence>
<feature type="region of interest" description="Disordered" evidence="1">
    <location>
        <begin position="98"/>
        <end position="123"/>
    </location>
</feature>
<protein>
    <submittedName>
        <fullName evidence="2">Uncharacterized protein</fullName>
    </submittedName>
</protein>
<evidence type="ECO:0000256" key="1">
    <source>
        <dbReference type="SAM" id="MobiDB-lite"/>
    </source>
</evidence>
<reference evidence="2 3" key="1">
    <citation type="journal article" date="2023" name="Sci. Data">
        <title>Genome assembly of the Korean intertidal mud-creeper Batillaria attramentaria.</title>
        <authorList>
            <person name="Patra A.K."/>
            <person name="Ho P.T."/>
            <person name="Jun S."/>
            <person name="Lee S.J."/>
            <person name="Kim Y."/>
            <person name="Won Y.J."/>
        </authorList>
    </citation>
    <scope>NUCLEOTIDE SEQUENCE [LARGE SCALE GENOMIC DNA]</scope>
    <source>
        <strain evidence="2">Wonlab-2016</strain>
    </source>
</reference>
<dbReference type="Proteomes" id="UP001519460">
    <property type="component" value="Unassembled WGS sequence"/>
</dbReference>
<accession>A0ABD0LRI5</accession>
<proteinExistence type="predicted"/>
<organism evidence="2 3">
    <name type="scientific">Batillaria attramentaria</name>
    <dbReference type="NCBI Taxonomy" id="370345"/>
    <lineage>
        <taxon>Eukaryota</taxon>
        <taxon>Metazoa</taxon>
        <taxon>Spiralia</taxon>
        <taxon>Lophotrochozoa</taxon>
        <taxon>Mollusca</taxon>
        <taxon>Gastropoda</taxon>
        <taxon>Caenogastropoda</taxon>
        <taxon>Sorbeoconcha</taxon>
        <taxon>Cerithioidea</taxon>
        <taxon>Batillariidae</taxon>
        <taxon>Batillaria</taxon>
    </lineage>
</organism>
<feature type="compositionally biased region" description="Basic and acidic residues" evidence="1">
    <location>
        <begin position="47"/>
        <end position="60"/>
    </location>
</feature>
<dbReference type="EMBL" id="JACVVK020000030">
    <property type="protein sequence ID" value="KAK7501763.1"/>
    <property type="molecule type" value="Genomic_DNA"/>
</dbReference>
<feature type="region of interest" description="Disordered" evidence="1">
    <location>
        <begin position="1"/>
        <end position="60"/>
    </location>
</feature>
<keyword evidence="3" id="KW-1185">Reference proteome</keyword>
<comment type="caution">
    <text evidence="2">The sequence shown here is derived from an EMBL/GenBank/DDBJ whole genome shotgun (WGS) entry which is preliminary data.</text>
</comment>
<sequence length="177" mass="18896">MRVHQLPGTSGRRHLLTPAGSRDPPNLAGFGQHATRAARRHVPAKAKVAEGAETTTERGTEPIIGRAEFNASGEMICRGDQPEVPGDSTSTRTAATLSTARRAGGDNSASTSGQRGITERRRPDGDCMRSVCGRMWSSLCTVRHATRDGSVSNDLSVCTPFDCFLFLCARAARIVLC</sequence>
<name>A0ABD0LRI5_9CAEN</name>
<dbReference type="AlphaFoldDB" id="A0ABD0LRI5"/>